<evidence type="ECO:0000259" key="2">
    <source>
        <dbReference type="Pfam" id="PF13757"/>
    </source>
</evidence>
<comment type="caution">
    <text evidence="4">The sequence shown here is derived from an EMBL/GenBank/DDBJ whole genome shotgun (WGS) entry which is preliminary data.</text>
</comment>
<dbReference type="EMBL" id="JAROKS010000021">
    <property type="protein sequence ID" value="KAK1790955.1"/>
    <property type="molecule type" value="Genomic_DNA"/>
</dbReference>
<dbReference type="Proteomes" id="UP001239994">
    <property type="component" value="Unassembled WGS sequence"/>
</dbReference>
<dbReference type="Gene3D" id="3.60.10.10">
    <property type="entry name" value="Endonuclease/exonuclease/phosphatase"/>
    <property type="match status" value="1"/>
</dbReference>
<feature type="region of interest" description="Disordered" evidence="1">
    <location>
        <begin position="827"/>
        <end position="851"/>
    </location>
</feature>
<organism evidence="4 5">
    <name type="scientific">Electrophorus voltai</name>
    <dbReference type="NCBI Taxonomy" id="2609070"/>
    <lineage>
        <taxon>Eukaryota</taxon>
        <taxon>Metazoa</taxon>
        <taxon>Chordata</taxon>
        <taxon>Craniata</taxon>
        <taxon>Vertebrata</taxon>
        <taxon>Euteleostomi</taxon>
        <taxon>Actinopterygii</taxon>
        <taxon>Neopterygii</taxon>
        <taxon>Teleostei</taxon>
        <taxon>Ostariophysi</taxon>
        <taxon>Gymnotiformes</taxon>
        <taxon>Gymnotoidei</taxon>
        <taxon>Gymnotidae</taxon>
        <taxon>Electrophorus</taxon>
    </lineage>
</organism>
<feature type="compositionally biased region" description="Polar residues" evidence="1">
    <location>
        <begin position="1517"/>
        <end position="1528"/>
    </location>
</feature>
<feature type="domain" description="VWFA" evidence="3">
    <location>
        <begin position="391"/>
        <end position="544"/>
    </location>
</feature>
<dbReference type="Pfam" id="PF13768">
    <property type="entry name" value="VWA_3"/>
    <property type="match status" value="1"/>
</dbReference>
<dbReference type="InterPro" id="IPR002035">
    <property type="entry name" value="VWF_A"/>
</dbReference>
<feature type="region of interest" description="Disordered" evidence="1">
    <location>
        <begin position="1504"/>
        <end position="1528"/>
    </location>
</feature>
<feature type="compositionally biased region" description="Basic and acidic residues" evidence="1">
    <location>
        <begin position="827"/>
        <end position="836"/>
    </location>
</feature>
<evidence type="ECO:0008006" key="6">
    <source>
        <dbReference type="Google" id="ProtNLM"/>
    </source>
</evidence>
<accession>A0AAD8Z439</accession>
<dbReference type="Gene3D" id="3.40.50.410">
    <property type="entry name" value="von Willebrand factor, type A domain"/>
    <property type="match status" value="1"/>
</dbReference>
<feature type="region of interest" description="Disordered" evidence="1">
    <location>
        <begin position="754"/>
        <end position="782"/>
    </location>
</feature>
<feature type="domain" description="VIT" evidence="2">
    <location>
        <begin position="2"/>
        <end position="76"/>
    </location>
</feature>
<evidence type="ECO:0000313" key="4">
    <source>
        <dbReference type="EMBL" id="KAK1790955.1"/>
    </source>
</evidence>
<gene>
    <name evidence="4" type="ORF">P4O66_014791</name>
</gene>
<dbReference type="InterPro" id="IPR036691">
    <property type="entry name" value="Endo/exonu/phosph_ase_sf"/>
</dbReference>
<dbReference type="PANTHER" id="PTHR46299">
    <property type="entry name" value="VON WILLEBRAND FACTOR A DOMAIN-CONTAINING PROTEIN 5B2-RELATED"/>
    <property type="match status" value="1"/>
</dbReference>
<name>A0AAD8Z439_9TELE</name>
<dbReference type="InterPro" id="IPR013694">
    <property type="entry name" value="VIT"/>
</dbReference>
<evidence type="ECO:0000259" key="3">
    <source>
        <dbReference type="Pfam" id="PF13768"/>
    </source>
</evidence>
<dbReference type="Pfam" id="PF13757">
    <property type="entry name" value="VIT_2"/>
    <property type="match status" value="1"/>
</dbReference>
<evidence type="ECO:0000256" key="1">
    <source>
        <dbReference type="SAM" id="MobiDB-lite"/>
    </source>
</evidence>
<feature type="region of interest" description="Disordered" evidence="1">
    <location>
        <begin position="649"/>
        <end position="673"/>
    </location>
</feature>
<dbReference type="InterPro" id="IPR052627">
    <property type="entry name" value="VWA_domain-containing"/>
</dbReference>
<evidence type="ECO:0000313" key="5">
    <source>
        <dbReference type="Proteomes" id="UP001239994"/>
    </source>
</evidence>
<sequence length="1732" mass="191090">MPGLKNRATWAPLLLKSSHITSCANGCSLGIKAHLTYVNTELQPVEGVFVYPLGEQEVVVGFEALVSGRLLGVELQGWGSTEPCCLRGCPGAACPSSELGCCGRTGLNLQCPNGHLLLDEDLERTTFIIGTGLIAPMEMMSVVISTTVELPTLENGAIHLIYPTVLTPIVRARMPSTKSENGGRSEETRYLCTSGKECHSSMLASSLSVSDGKSATRCFRAVSIKQEKVSGADEHCHHVLFSSPATNPTPYELTFQLLVRGACLLAGLESPTHALRADADPGAQSAFATYITLAEDHPYDRHLEIVLHLSEPHSPLVILERGRLTFSQYEQQISARRDFIRCVRKEAEPEKKLEFVRKRYHKDVLNNPVLMLNFCPDLISEPLELQQTSREVIFLIDCSGTTTQHCLCRIREALLVATKGLPHGVLLNIVSFGSTVRPVFTSSKPCTDLTLAQVFDYVQKLCADMGASNLLGALSWVYRQPVQRSCPRQILILTAGSLGCVGRVLELVRRNTCNGRCFGLGLGPRACRRLLQGVSRVTGGSSEFLCEEERLQPKLIKCVKKALEPALTDVHIDWYVPDNVEALLSPNEIPPLYPGNLLIGYCTLYDVSAFKVKKNEGHSSRLPGRGSSGSVFETSPATSELLQPLVQAGEEGQGAEPDDDNREDVGRGLSREISSEFSCAPATDITINTSNTIPEQDWVMSSVRRRMETASYVQEQYMLTRCSLDSDRALPTLGPPAESLLLGSDSSSLPQGLEKVLPPHTRGLSRWESPWQQSTAPSVDAGSGKRALARCALAARSFSSPQGDLDMHRLRRALERVSFEQTIGDRLEETDTETHSTPRAPLSVTDSSEGTHTHTIKPIMYGVSVVQWFSILLANVQSLDNNPDDLRARIKFQRDIRDCNLLCFTESWLNPAVPSHAIQPAKFFSVHRMDRTADLGKLRGSGVYVMVNNSWCNNSNVVTLACSCSPNLELLKFRPFYFLPEFTSHTVYIPPRANKDTSLCELHESLTQFQVQHQDAALIVVGDFNSANLKRAVPNLYQHVTFPTRGNRTLDHCYTPYKDSYKAQAHPPFGKSDHAAIFLIPKYKQRLKREAPVQREVVRWTDQLVAALQDALDDADWDMFRCSTDDVSEFTEAVVGFIGKLVDDTIPRATIKMLPNQKPWVDKTICEALNSRTAAYNAGIISGNMDEYKSAAYGVRRATTVSTGGQLRLTHPHPRHWSSPGLCPKPLLYSLYTYDCTATSSSTIIVKFADDTVVIGLILDNDERAYLEEIKHLENWCQENNLLLNVSKTKELIVDCSKKQERHYQPVRISGNTVERVDQVPWSSHLAGPVLVPPHQLPGKEGSSASLPPQTPTRIQTALQDGHLFPASPLDWDNFADPEGLFTAAPGDESQAVGVPCRSVIHGMLGTRPVSWEVSVDLAPLWDPEGLPSGPWDEIVHQLTAQSVIRDFENMAEKETDIEHGLSRSAALISSSTSSTPQRSSESRSFDSFFGSRFNLGRLKNSYSSGRQAPLKPQCLSAESDTPANSESPDYLPLVRLQLASGAFLLSSSFSECIDIPLDRVKRASPYLSHRSSLSLPCTARPIAPYRPEDRPAAHLRQACYSEPLAPEEGSLDLMGRVLQADSGRGSETDMCERSPLEVAELQGEELAQLDVESSSWATAVALAWLEHHCAGFFVEWELVAAKADFWLKCQSLPEGVDLPGLKAAARQMFLLLRHWDENLQLNVLCYNPNNM</sequence>
<feature type="compositionally biased region" description="Basic and acidic residues" evidence="1">
    <location>
        <begin position="663"/>
        <end position="673"/>
    </location>
</feature>
<keyword evidence="5" id="KW-1185">Reference proteome</keyword>
<dbReference type="SUPFAM" id="SSF56219">
    <property type="entry name" value="DNase I-like"/>
    <property type="match status" value="1"/>
</dbReference>
<protein>
    <recommendedName>
        <fullName evidence="6">VWFA domain-containing protein</fullName>
    </recommendedName>
</protein>
<reference evidence="4" key="1">
    <citation type="submission" date="2023-03" db="EMBL/GenBank/DDBJ databases">
        <title>Electrophorus voltai genome.</title>
        <authorList>
            <person name="Bian C."/>
        </authorList>
    </citation>
    <scope>NUCLEOTIDE SEQUENCE</scope>
    <source>
        <strain evidence="4">CB-2022</strain>
        <tissue evidence="4">Muscle</tissue>
    </source>
</reference>
<dbReference type="InterPro" id="IPR036465">
    <property type="entry name" value="vWFA_dom_sf"/>
</dbReference>
<proteinExistence type="predicted"/>
<dbReference type="PANTHER" id="PTHR46299:SF2">
    <property type="entry name" value="VON WILLEBRAND FACTOR A DOMAIN-CONTAINING PROTEIN 5B2"/>
    <property type="match status" value="1"/>
</dbReference>
<dbReference type="SUPFAM" id="SSF53300">
    <property type="entry name" value="vWA-like"/>
    <property type="match status" value="1"/>
</dbReference>